<dbReference type="Gene3D" id="1.20.5.110">
    <property type="match status" value="1"/>
</dbReference>
<dbReference type="SMART" id="SM00397">
    <property type="entry name" value="t_SNARE"/>
    <property type="match status" value="1"/>
</dbReference>
<dbReference type="CDD" id="cd15851">
    <property type="entry name" value="SNARE_Syntaxin6"/>
    <property type="match status" value="1"/>
</dbReference>
<proteinExistence type="predicted"/>
<evidence type="ECO:0000259" key="3">
    <source>
        <dbReference type="PROSITE" id="PS50192"/>
    </source>
</evidence>
<dbReference type="PANTHER" id="PTHR19957:SF224">
    <property type="entry name" value="HL02043P"/>
    <property type="match status" value="1"/>
</dbReference>
<dbReference type="STRING" id="1071381.G8BSU1"/>
<dbReference type="InterPro" id="IPR000727">
    <property type="entry name" value="T_SNARE_dom"/>
</dbReference>
<evidence type="ECO:0000313" key="5">
    <source>
        <dbReference type="Proteomes" id="UP000005666"/>
    </source>
</evidence>
<keyword evidence="2" id="KW-1133">Transmembrane helix</keyword>
<dbReference type="RefSeq" id="XP_003685346.1">
    <property type="nucleotide sequence ID" value="XM_003685298.1"/>
</dbReference>
<dbReference type="PANTHER" id="PTHR19957">
    <property type="entry name" value="SYNTAXIN"/>
    <property type="match status" value="1"/>
</dbReference>
<dbReference type="GO" id="GO:0006897">
    <property type="term" value="P:endocytosis"/>
    <property type="evidence" value="ECO:0007669"/>
    <property type="project" value="EnsemblFungi"/>
</dbReference>
<keyword evidence="5" id="KW-1185">Reference proteome</keyword>
<dbReference type="GO" id="GO:0006886">
    <property type="term" value="P:intracellular protein transport"/>
    <property type="evidence" value="ECO:0007669"/>
    <property type="project" value="TreeGrafter"/>
</dbReference>
<feature type="domain" description="T-SNARE coiled-coil homology" evidence="3">
    <location>
        <begin position="125"/>
        <end position="187"/>
    </location>
</feature>
<evidence type="ECO:0000256" key="1">
    <source>
        <dbReference type="SAM" id="MobiDB-lite"/>
    </source>
</evidence>
<organism evidence="4 5">
    <name type="scientific">Tetrapisispora phaffii (strain ATCC 24235 / CBS 4417 / NBRC 1672 / NRRL Y-8282 / UCD 70-5)</name>
    <name type="common">Yeast</name>
    <name type="synonym">Fabospora phaffii</name>
    <dbReference type="NCBI Taxonomy" id="1071381"/>
    <lineage>
        <taxon>Eukaryota</taxon>
        <taxon>Fungi</taxon>
        <taxon>Dikarya</taxon>
        <taxon>Ascomycota</taxon>
        <taxon>Saccharomycotina</taxon>
        <taxon>Saccharomycetes</taxon>
        <taxon>Saccharomycetales</taxon>
        <taxon>Saccharomycetaceae</taxon>
        <taxon>Tetrapisispora</taxon>
    </lineage>
</organism>
<dbReference type="GO" id="GO:0048278">
    <property type="term" value="P:vesicle docking"/>
    <property type="evidence" value="ECO:0007669"/>
    <property type="project" value="TreeGrafter"/>
</dbReference>
<name>G8BSU1_TETPH</name>
<evidence type="ECO:0000256" key="2">
    <source>
        <dbReference type="SAM" id="Phobius"/>
    </source>
</evidence>
<dbReference type="GO" id="GO:0005768">
    <property type="term" value="C:endosome"/>
    <property type="evidence" value="ECO:0007669"/>
    <property type="project" value="EnsemblFungi"/>
</dbReference>
<dbReference type="PROSITE" id="PS50192">
    <property type="entry name" value="T_SNARE"/>
    <property type="match status" value="1"/>
</dbReference>
<feature type="region of interest" description="Disordered" evidence="1">
    <location>
        <begin position="93"/>
        <end position="114"/>
    </location>
</feature>
<dbReference type="SUPFAM" id="SSF58038">
    <property type="entry name" value="SNARE fusion complex"/>
    <property type="match status" value="1"/>
</dbReference>
<dbReference type="eggNOG" id="KOG3202">
    <property type="taxonomic scope" value="Eukaryota"/>
</dbReference>
<keyword evidence="2" id="KW-0812">Transmembrane</keyword>
<evidence type="ECO:0000313" key="4">
    <source>
        <dbReference type="EMBL" id="CCE62912.1"/>
    </source>
</evidence>
<dbReference type="GO" id="GO:0005484">
    <property type="term" value="F:SNAP receptor activity"/>
    <property type="evidence" value="ECO:0007669"/>
    <property type="project" value="EnsemblFungi"/>
</dbReference>
<sequence>MSDNRSEDIFDQVASDIREQIERLKSIDYVSKAEIEEYNEGVEDIKDTINDLQKSAEVIRRNDPASAQVKEVEVASLRKLLKDLENDKINKRKNYNEENKVSNFMDGEQNDTSRTTGNVENAVQTQMFQEQSDQLDVIHLTMDQLQQQARTMGDELLDQGELLDQMDDGMDTLGGKLNRGKKQLEWIYEKNRERWNDCCIVLLIIALIVLLVVAVVL</sequence>
<dbReference type="Proteomes" id="UP000005666">
    <property type="component" value="Chromosome 4"/>
</dbReference>
<feature type="transmembrane region" description="Helical" evidence="2">
    <location>
        <begin position="198"/>
        <end position="216"/>
    </location>
</feature>
<gene>
    <name evidence="4" type="primary">TPHA0D02760</name>
    <name evidence="4" type="ordered locus">TPHA_0D02760</name>
</gene>
<dbReference type="GO" id="GO:0031201">
    <property type="term" value="C:SNARE complex"/>
    <property type="evidence" value="ECO:0007669"/>
    <property type="project" value="EnsemblFungi"/>
</dbReference>
<accession>G8BSU1</accession>
<protein>
    <recommendedName>
        <fullName evidence="3">t-SNARE coiled-coil homology domain-containing protein</fullName>
    </recommendedName>
</protein>
<dbReference type="KEGG" id="tpf:TPHA_0D02760"/>
<dbReference type="GO" id="GO:0006906">
    <property type="term" value="P:vesicle fusion"/>
    <property type="evidence" value="ECO:0007669"/>
    <property type="project" value="EnsemblFungi"/>
</dbReference>
<dbReference type="GO" id="GO:0000149">
    <property type="term" value="F:SNARE binding"/>
    <property type="evidence" value="ECO:0007669"/>
    <property type="project" value="TreeGrafter"/>
</dbReference>
<dbReference type="EMBL" id="HE612859">
    <property type="protein sequence ID" value="CCE62912.1"/>
    <property type="molecule type" value="Genomic_DNA"/>
</dbReference>
<dbReference type="GO" id="GO:0005802">
    <property type="term" value="C:trans-Golgi network"/>
    <property type="evidence" value="ECO:0007669"/>
    <property type="project" value="EnsemblFungi"/>
</dbReference>
<reference evidence="4 5" key="1">
    <citation type="journal article" date="2011" name="Proc. Natl. Acad. Sci. U.S.A.">
        <title>Evolutionary erosion of yeast sex chromosomes by mating-type switching accidents.</title>
        <authorList>
            <person name="Gordon J.L."/>
            <person name="Armisen D."/>
            <person name="Proux-Wera E."/>
            <person name="Oheigeartaigh S.S."/>
            <person name="Byrne K.P."/>
            <person name="Wolfe K.H."/>
        </authorList>
    </citation>
    <scope>NUCLEOTIDE SEQUENCE [LARGE SCALE GENOMIC DNA]</scope>
    <source>
        <strain evidence="5">ATCC 24235 / CBS 4417 / NBRC 1672 / NRRL Y-8282 / UCD 70-5</strain>
    </source>
</reference>
<keyword evidence="2" id="KW-0472">Membrane</keyword>
<dbReference type="GeneID" id="11530958"/>
<dbReference type="InterPro" id="IPR045242">
    <property type="entry name" value="Syntaxin"/>
</dbReference>
<dbReference type="Gene3D" id="1.20.58.90">
    <property type="match status" value="1"/>
</dbReference>
<dbReference type="HOGENOM" id="CLU_061883_0_2_1"/>
<dbReference type="OrthoDB" id="546861at2759"/>
<dbReference type="AlphaFoldDB" id="G8BSU1"/>